<dbReference type="GO" id="GO:0016887">
    <property type="term" value="F:ATP hydrolysis activity"/>
    <property type="evidence" value="ECO:0007669"/>
    <property type="project" value="TreeGrafter"/>
</dbReference>
<feature type="domain" description="Lhr-like DEAD/H associated" evidence="1">
    <location>
        <begin position="1"/>
        <end position="81"/>
    </location>
</feature>
<name>X1SEV1_9ZZZZ</name>
<evidence type="ECO:0000313" key="2">
    <source>
        <dbReference type="EMBL" id="GAI91527.1"/>
    </source>
</evidence>
<dbReference type="Pfam" id="PF08494">
    <property type="entry name" value="DEAD_assoc"/>
    <property type="match status" value="1"/>
</dbReference>
<sequence>SLLILRNWKGRTQTARRQQFSADMLLRFTHRLDGFPVLEEAYREVMEDRMDVKHVAGFLHRVGSGKIGVVTKHFDSPSPLAIGIASLSASETFMAGEQSELVRELHRRVLEKLGEATA</sequence>
<dbReference type="InterPro" id="IPR013701">
    <property type="entry name" value="Lhr-like_DEAD/DEAH_assoc"/>
</dbReference>
<gene>
    <name evidence="2" type="ORF">S12H4_28691</name>
</gene>
<dbReference type="GO" id="GO:0003677">
    <property type="term" value="F:DNA binding"/>
    <property type="evidence" value="ECO:0007669"/>
    <property type="project" value="TreeGrafter"/>
</dbReference>
<proteinExistence type="predicted"/>
<feature type="non-terminal residue" evidence="2">
    <location>
        <position position="1"/>
    </location>
</feature>
<reference evidence="2" key="1">
    <citation type="journal article" date="2014" name="Front. Microbiol.">
        <title>High frequency of phylogenetically diverse reductive dehalogenase-homologous genes in deep subseafloor sedimentary metagenomes.</title>
        <authorList>
            <person name="Kawai M."/>
            <person name="Futagami T."/>
            <person name="Toyoda A."/>
            <person name="Takaki Y."/>
            <person name="Nishi S."/>
            <person name="Hori S."/>
            <person name="Arai W."/>
            <person name="Tsubouchi T."/>
            <person name="Morono Y."/>
            <person name="Uchiyama I."/>
            <person name="Ito T."/>
            <person name="Fujiyama A."/>
            <person name="Inagaki F."/>
            <person name="Takami H."/>
        </authorList>
    </citation>
    <scope>NUCLEOTIDE SEQUENCE</scope>
    <source>
        <strain evidence="2">Expedition CK06-06</strain>
    </source>
</reference>
<dbReference type="PROSITE" id="PS50890">
    <property type="entry name" value="PUA"/>
    <property type="match status" value="1"/>
</dbReference>
<dbReference type="GO" id="GO:0005524">
    <property type="term" value="F:ATP binding"/>
    <property type="evidence" value="ECO:0007669"/>
    <property type="project" value="InterPro"/>
</dbReference>
<dbReference type="AlphaFoldDB" id="X1SEV1"/>
<dbReference type="PANTHER" id="PTHR47962">
    <property type="entry name" value="ATP-DEPENDENT HELICASE LHR-RELATED-RELATED"/>
    <property type="match status" value="1"/>
</dbReference>
<comment type="caution">
    <text evidence="2">The sequence shown here is derived from an EMBL/GenBank/DDBJ whole genome shotgun (WGS) entry which is preliminary data.</text>
</comment>
<dbReference type="InterPro" id="IPR052511">
    <property type="entry name" value="ATP-dep_Helicase"/>
</dbReference>
<dbReference type="EMBL" id="BARW01016479">
    <property type="protein sequence ID" value="GAI91527.1"/>
    <property type="molecule type" value="Genomic_DNA"/>
</dbReference>
<protein>
    <recommendedName>
        <fullName evidence="1">Lhr-like DEAD/H associated domain-containing protein</fullName>
    </recommendedName>
</protein>
<dbReference type="PANTHER" id="PTHR47962:SF6">
    <property type="entry name" value="LARGE HELICASE-RELATED PROTEIN"/>
    <property type="match status" value="1"/>
</dbReference>
<evidence type="ECO:0000259" key="1">
    <source>
        <dbReference type="Pfam" id="PF08494"/>
    </source>
</evidence>
<organism evidence="2">
    <name type="scientific">marine sediment metagenome</name>
    <dbReference type="NCBI Taxonomy" id="412755"/>
    <lineage>
        <taxon>unclassified sequences</taxon>
        <taxon>metagenomes</taxon>
        <taxon>ecological metagenomes</taxon>
    </lineage>
</organism>
<accession>X1SEV1</accession>